<feature type="transmembrane region" description="Helical" evidence="5">
    <location>
        <begin position="58"/>
        <end position="84"/>
    </location>
</feature>
<evidence type="ECO:0000256" key="2">
    <source>
        <dbReference type="ARBA" id="ARBA00022692"/>
    </source>
</evidence>
<feature type="transmembrane region" description="Helical" evidence="5">
    <location>
        <begin position="105"/>
        <end position="130"/>
    </location>
</feature>
<gene>
    <name evidence="7" type="ORF">P2L57_30540</name>
</gene>
<dbReference type="InterPro" id="IPR047817">
    <property type="entry name" value="ABC2_TM_bact-type"/>
</dbReference>
<feature type="transmembrane region" description="Helical" evidence="5">
    <location>
        <begin position="170"/>
        <end position="189"/>
    </location>
</feature>
<sequence>MNTAGMTARLAALGRAEATLLWRNRSAAFTALCMPLFMVWALRPAIAHMHLGKVGMTASAVSITGGIGITLVFVVYSGLVPAYVTRREELVLKRLRTGEPTDLEILAGTALPAVTVALAQCVVMIAAGSALLHVPAPRRPELFLLGLVLGIPLMVALAAASSALARTTEVAQLTAMPLSFISLFGSGLFTPLEVLPHTLADVCRLLPLTPVVDLVRTGWLGGADAARVVRDLVTAFAWTGLAVFAVRRWFRWEPRR</sequence>
<dbReference type="PANTHER" id="PTHR43027">
    <property type="entry name" value="DOXORUBICIN RESISTANCE ABC TRANSPORTER PERMEASE PROTEIN DRRC-RELATED"/>
    <property type="match status" value="1"/>
</dbReference>
<accession>A0ABT5Z7W3</accession>
<dbReference type="PROSITE" id="PS51012">
    <property type="entry name" value="ABC_TM2"/>
    <property type="match status" value="1"/>
</dbReference>
<feature type="transmembrane region" description="Helical" evidence="5">
    <location>
        <begin position="232"/>
        <end position="250"/>
    </location>
</feature>
<keyword evidence="3 5" id="KW-1133">Transmembrane helix</keyword>
<keyword evidence="2 5" id="KW-0812">Transmembrane</keyword>
<keyword evidence="5" id="KW-1003">Cell membrane</keyword>
<dbReference type="EMBL" id="JARHTQ010000027">
    <property type="protein sequence ID" value="MDF2259912.1"/>
    <property type="molecule type" value="Genomic_DNA"/>
</dbReference>
<proteinExistence type="inferred from homology"/>
<dbReference type="Proteomes" id="UP001220022">
    <property type="component" value="Unassembled WGS sequence"/>
</dbReference>
<evidence type="ECO:0000259" key="6">
    <source>
        <dbReference type="PROSITE" id="PS51012"/>
    </source>
</evidence>
<protein>
    <recommendedName>
        <fullName evidence="5">Transport permease protein</fullName>
    </recommendedName>
</protein>
<keyword evidence="5" id="KW-0813">Transport</keyword>
<dbReference type="InterPro" id="IPR013525">
    <property type="entry name" value="ABC2_TM"/>
</dbReference>
<dbReference type="PANTHER" id="PTHR43027:SF2">
    <property type="entry name" value="TRANSPORT PERMEASE PROTEIN"/>
    <property type="match status" value="1"/>
</dbReference>
<dbReference type="Pfam" id="PF01061">
    <property type="entry name" value="ABC2_membrane"/>
    <property type="match status" value="1"/>
</dbReference>
<organism evidence="7 8">
    <name type="scientific">Streptantibioticus ferralitis</name>
    <dbReference type="NCBI Taxonomy" id="236510"/>
    <lineage>
        <taxon>Bacteria</taxon>
        <taxon>Bacillati</taxon>
        <taxon>Actinomycetota</taxon>
        <taxon>Actinomycetes</taxon>
        <taxon>Kitasatosporales</taxon>
        <taxon>Streptomycetaceae</taxon>
        <taxon>Streptantibioticus</taxon>
    </lineage>
</organism>
<feature type="transmembrane region" description="Helical" evidence="5">
    <location>
        <begin position="27"/>
        <end position="46"/>
    </location>
</feature>
<reference evidence="7 8" key="1">
    <citation type="submission" date="2023-03" db="EMBL/GenBank/DDBJ databases">
        <title>Draft genome sequence of type strain Streptomyces ferralitis JCM 14344.</title>
        <authorList>
            <person name="Klaysubun C."/>
            <person name="Duangmal K."/>
        </authorList>
    </citation>
    <scope>NUCLEOTIDE SEQUENCE [LARGE SCALE GENOMIC DNA]</scope>
    <source>
        <strain evidence="7 8">JCM 14344</strain>
    </source>
</reference>
<feature type="transmembrane region" description="Helical" evidence="5">
    <location>
        <begin position="142"/>
        <end position="163"/>
    </location>
</feature>
<dbReference type="InterPro" id="IPR052902">
    <property type="entry name" value="ABC-2_transporter"/>
</dbReference>
<evidence type="ECO:0000256" key="1">
    <source>
        <dbReference type="ARBA" id="ARBA00004141"/>
    </source>
</evidence>
<comment type="subcellular location">
    <subcellularLocation>
        <location evidence="5">Cell membrane</location>
        <topology evidence="5">Multi-pass membrane protein</topology>
    </subcellularLocation>
    <subcellularLocation>
        <location evidence="1">Membrane</location>
        <topology evidence="1">Multi-pass membrane protein</topology>
    </subcellularLocation>
</comment>
<name>A0ABT5Z7W3_9ACTN</name>
<evidence type="ECO:0000256" key="3">
    <source>
        <dbReference type="ARBA" id="ARBA00022989"/>
    </source>
</evidence>
<comment type="caution">
    <text evidence="7">The sequence shown here is derived from an EMBL/GenBank/DDBJ whole genome shotgun (WGS) entry which is preliminary data.</text>
</comment>
<evidence type="ECO:0000313" key="8">
    <source>
        <dbReference type="Proteomes" id="UP001220022"/>
    </source>
</evidence>
<keyword evidence="4 5" id="KW-0472">Membrane</keyword>
<comment type="similarity">
    <text evidence="5">Belongs to the ABC-2 integral membrane protein family.</text>
</comment>
<evidence type="ECO:0000313" key="7">
    <source>
        <dbReference type="EMBL" id="MDF2259912.1"/>
    </source>
</evidence>
<evidence type="ECO:0000256" key="5">
    <source>
        <dbReference type="RuleBase" id="RU361157"/>
    </source>
</evidence>
<feature type="domain" description="ABC transmembrane type-2" evidence="6">
    <location>
        <begin position="26"/>
        <end position="249"/>
    </location>
</feature>
<evidence type="ECO:0000256" key="4">
    <source>
        <dbReference type="ARBA" id="ARBA00023136"/>
    </source>
</evidence>
<keyword evidence="8" id="KW-1185">Reference proteome</keyword>